<sequence>MTIIFVFYAICMYFFIKKNNDSPTWLKFYALSPLVPTPLLQFISIFFLDAPTDSWKPFAAFLLVNSLPLFIFIGAFVACKCYRKGYKRCALVPPALFILLELSAFAFLFLV</sequence>
<keyword evidence="1" id="KW-0812">Transmembrane</keyword>
<accession>A0AAW4NSC0</accession>
<keyword evidence="1" id="KW-1133">Transmembrane helix</keyword>
<gene>
    <name evidence="2" type="ORF">KZY68_05835</name>
</gene>
<dbReference type="Proteomes" id="UP001196873">
    <property type="component" value="Unassembled WGS sequence"/>
</dbReference>
<organism evidence="2 3">
    <name type="scientific">Segatella salivae</name>
    <dbReference type="NCBI Taxonomy" id="228604"/>
    <lineage>
        <taxon>Bacteria</taxon>
        <taxon>Pseudomonadati</taxon>
        <taxon>Bacteroidota</taxon>
        <taxon>Bacteroidia</taxon>
        <taxon>Bacteroidales</taxon>
        <taxon>Prevotellaceae</taxon>
        <taxon>Segatella</taxon>
    </lineage>
</organism>
<evidence type="ECO:0000313" key="2">
    <source>
        <dbReference type="EMBL" id="MBW4865544.1"/>
    </source>
</evidence>
<evidence type="ECO:0000313" key="3">
    <source>
        <dbReference type="Proteomes" id="UP001196873"/>
    </source>
</evidence>
<keyword evidence="1" id="KW-0472">Membrane</keyword>
<dbReference type="AlphaFoldDB" id="A0AAW4NSC0"/>
<protein>
    <submittedName>
        <fullName evidence="2">Uncharacterized protein</fullName>
    </submittedName>
</protein>
<feature type="transmembrane region" description="Helical" evidence="1">
    <location>
        <begin position="60"/>
        <end position="79"/>
    </location>
</feature>
<dbReference type="EMBL" id="JAHXRF010000007">
    <property type="protein sequence ID" value="MBW4865544.1"/>
    <property type="molecule type" value="Genomic_DNA"/>
</dbReference>
<proteinExistence type="predicted"/>
<reference evidence="2" key="1">
    <citation type="submission" date="2021-07" db="EMBL/GenBank/DDBJ databases">
        <title>Genomic diversity and antimicrobial resistance of Prevotella spp. isolated from chronic lung disease airways.</title>
        <authorList>
            <person name="Webb K.A."/>
            <person name="Olagoke O.S."/>
            <person name="Baird T."/>
            <person name="Neill J."/>
            <person name="Pham A."/>
            <person name="Wells T.J."/>
            <person name="Ramsay K.A."/>
            <person name="Bell S.C."/>
            <person name="Sarovich D.S."/>
            <person name="Price E.P."/>
        </authorList>
    </citation>
    <scope>NUCLEOTIDE SEQUENCE</scope>
    <source>
        <strain evidence="2">SCHI0047.S.3</strain>
    </source>
</reference>
<feature type="transmembrane region" description="Helical" evidence="1">
    <location>
        <begin position="91"/>
        <end position="110"/>
    </location>
</feature>
<name>A0AAW4NSC0_9BACT</name>
<feature type="transmembrane region" description="Helical" evidence="1">
    <location>
        <begin position="28"/>
        <end position="48"/>
    </location>
</feature>
<comment type="caution">
    <text evidence="2">The sequence shown here is derived from an EMBL/GenBank/DDBJ whole genome shotgun (WGS) entry which is preliminary data.</text>
</comment>
<evidence type="ECO:0000256" key="1">
    <source>
        <dbReference type="SAM" id="Phobius"/>
    </source>
</evidence>